<evidence type="ECO:0000313" key="4">
    <source>
        <dbReference type="Proteomes" id="UP000265618"/>
    </source>
</evidence>
<protein>
    <recommendedName>
        <fullName evidence="5">FERM domain-containing protein</fullName>
    </recommendedName>
</protein>
<dbReference type="GO" id="GO:0005886">
    <property type="term" value="C:plasma membrane"/>
    <property type="evidence" value="ECO:0007669"/>
    <property type="project" value="TreeGrafter"/>
</dbReference>
<gene>
    <name evidence="3" type="ORF">KIPB_010725</name>
</gene>
<dbReference type="InterPro" id="IPR029071">
    <property type="entry name" value="Ubiquitin-like_domsf"/>
</dbReference>
<dbReference type="SMART" id="SM00314">
    <property type="entry name" value="RA"/>
    <property type="match status" value="1"/>
</dbReference>
<dbReference type="PROSITE" id="PS50200">
    <property type="entry name" value="RA"/>
    <property type="match status" value="1"/>
</dbReference>
<dbReference type="CDD" id="cd14473">
    <property type="entry name" value="FERM_B-lobe"/>
    <property type="match status" value="1"/>
</dbReference>
<feature type="domain" description="Ras-associating" evidence="2">
    <location>
        <begin position="6"/>
        <end position="90"/>
    </location>
</feature>
<dbReference type="InterPro" id="IPR011993">
    <property type="entry name" value="PH-like_dom_sf"/>
</dbReference>
<dbReference type="InterPro" id="IPR000159">
    <property type="entry name" value="RA_dom"/>
</dbReference>
<evidence type="ECO:0008006" key="5">
    <source>
        <dbReference type="Google" id="ProtNLM"/>
    </source>
</evidence>
<name>A0A9K3D6X9_9EUKA</name>
<dbReference type="SUPFAM" id="SSF54236">
    <property type="entry name" value="Ubiquitin-like"/>
    <property type="match status" value="1"/>
</dbReference>
<dbReference type="SUPFAM" id="SSF47031">
    <property type="entry name" value="Second domain of FERM"/>
    <property type="match status" value="1"/>
</dbReference>
<dbReference type="SUPFAM" id="SSF50729">
    <property type="entry name" value="PH domain-like"/>
    <property type="match status" value="1"/>
</dbReference>
<dbReference type="Gene3D" id="1.20.80.10">
    <property type="match status" value="1"/>
</dbReference>
<organism evidence="3 4">
    <name type="scientific">Kipferlia bialata</name>
    <dbReference type="NCBI Taxonomy" id="797122"/>
    <lineage>
        <taxon>Eukaryota</taxon>
        <taxon>Metamonada</taxon>
        <taxon>Carpediemonas-like organisms</taxon>
        <taxon>Kipferlia</taxon>
    </lineage>
</organism>
<evidence type="ECO:0000313" key="3">
    <source>
        <dbReference type="EMBL" id="GIQ88474.1"/>
    </source>
</evidence>
<dbReference type="Gene3D" id="2.30.29.30">
    <property type="entry name" value="Pleckstrin-homology domain (PH domain)/Phosphotyrosine-binding domain (PTB)"/>
    <property type="match status" value="1"/>
</dbReference>
<dbReference type="CDD" id="cd17043">
    <property type="entry name" value="RA"/>
    <property type="match status" value="1"/>
</dbReference>
<dbReference type="InterPro" id="IPR019748">
    <property type="entry name" value="FERM_central"/>
</dbReference>
<dbReference type="Gene3D" id="3.10.20.90">
    <property type="entry name" value="Phosphatidylinositol 3-kinase Catalytic Subunit, Chain A, domain 1"/>
    <property type="match status" value="1"/>
</dbReference>
<dbReference type="InterPro" id="IPR014352">
    <property type="entry name" value="FERM/acyl-CoA-bd_prot_sf"/>
</dbReference>
<dbReference type="Proteomes" id="UP000265618">
    <property type="component" value="Unassembled WGS sequence"/>
</dbReference>
<dbReference type="OrthoDB" id="10262320at2759"/>
<dbReference type="Pfam" id="PF21989">
    <property type="entry name" value="RA_2"/>
    <property type="match status" value="1"/>
</dbReference>
<accession>A0A9K3D6X9</accession>
<proteinExistence type="predicted"/>
<dbReference type="InterPro" id="IPR000299">
    <property type="entry name" value="FERM_domain"/>
</dbReference>
<dbReference type="InterPro" id="IPR035963">
    <property type="entry name" value="FERM_2"/>
</dbReference>
<evidence type="ECO:0000259" key="1">
    <source>
        <dbReference type="PROSITE" id="PS50057"/>
    </source>
</evidence>
<dbReference type="PROSITE" id="PS50057">
    <property type="entry name" value="FERM_3"/>
    <property type="match status" value="1"/>
</dbReference>
<reference evidence="3 4" key="1">
    <citation type="journal article" date="2018" name="PLoS ONE">
        <title>The draft genome of Kipferlia bialata reveals reductive genome evolution in fornicate parasites.</title>
        <authorList>
            <person name="Tanifuji G."/>
            <person name="Takabayashi S."/>
            <person name="Kume K."/>
            <person name="Takagi M."/>
            <person name="Nakayama T."/>
            <person name="Kamikawa R."/>
            <person name="Inagaki Y."/>
            <person name="Hashimoto T."/>
        </authorList>
    </citation>
    <scope>NUCLEOTIDE SEQUENCE [LARGE SCALE GENOMIC DNA]</scope>
    <source>
        <strain evidence="3">NY0173</strain>
    </source>
</reference>
<dbReference type="Pfam" id="PF00373">
    <property type="entry name" value="FERM_M"/>
    <property type="match status" value="1"/>
</dbReference>
<dbReference type="GO" id="GO:0007165">
    <property type="term" value="P:signal transduction"/>
    <property type="evidence" value="ECO:0007669"/>
    <property type="project" value="InterPro"/>
</dbReference>
<keyword evidence="4" id="KW-1185">Reference proteome</keyword>
<dbReference type="SMART" id="SM00295">
    <property type="entry name" value="B41"/>
    <property type="match status" value="1"/>
</dbReference>
<dbReference type="InterPro" id="IPR019749">
    <property type="entry name" value="Band_41_domain"/>
</dbReference>
<feature type="non-terminal residue" evidence="3">
    <location>
        <position position="1"/>
    </location>
</feature>
<evidence type="ECO:0000259" key="2">
    <source>
        <dbReference type="PROSITE" id="PS50200"/>
    </source>
</evidence>
<dbReference type="PANTHER" id="PTHR13283:SF10">
    <property type="entry name" value="FERM DOMAIN-CONTAINING PROTEIN 8"/>
    <property type="match status" value="1"/>
</dbReference>
<sequence>MSRSWVKVYFLDDSATAVSCDTETTADDVVALVADKIELVGNVSEYKLLEVKPDFVHILADEDKPLQFKNEWTANKGGVTNRFVLKRMYFMDPNETFDDPVEKHLMFIQSRHSVATSRCYVEPELAMRLAALYMQVEYGPHKPDIHVPGFLAPHISQYIPAGLMRTKSVNEWESGVLQHHASLTNFTRDQAVDAYIAELERLPHARIATFPAKYVQCGTNRMGTKVYIGVSSKGVHILDHPNMAVNGFYCYNSILSWGASVNSFSMSTDESPEGLRHTFETKE</sequence>
<dbReference type="AlphaFoldDB" id="A0A9K3D6X9"/>
<comment type="caution">
    <text evidence="3">The sequence shown here is derived from an EMBL/GenBank/DDBJ whole genome shotgun (WGS) entry which is preliminary data.</text>
</comment>
<dbReference type="PANTHER" id="PTHR13283">
    <property type="entry name" value="KREV INTERACTION TRAPPED 1-RELATED"/>
    <property type="match status" value="1"/>
</dbReference>
<dbReference type="EMBL" id="BDIP01004096">
    <property type="protein sequence ID" value="GIQ88474.1"/>
    <property type="molecule type" value="Genomic_DNA"/>
</dbReference>
<feature type="domain" description="FERM" evidence="1">
    <location>
        <begin position="4"/>
        <end position="283"/>
    </location>
</feature>
<dbReference type="InterPro" id="IPR051594">
    <property type="entry name" value="KRIT1/FRMD8"/>
</dbReference>